<reference evidence="2" key="1">
    <citation type="submission" date="2021-12" db="EMBL/GenBank/DDBJ databases">
        <title>Enterovibrio ZSDZ35 sp. nov. and Enterovibrio ZSDZ42 sp. nov., isolated from coastal seawater in Qingdao.</title>
        <authorList>
            <person name="Zhang P."/>
        </authorList>
    </citation>
    <scope>NUCLEOTIDE SEQUENCE</scope>
    <source>
        <strain evidence="2">ZSDZ42</strain>
    </source>
</reference>
<keyword evidence="1" id="KW-0472">Membrane</keyword>
<dbReference type="EMBL" id="JAJUBC010000010">
    <property type="protein sequence ID" value="MDD1793589.1"/>
    <property type="molecule type" value="Genomic_DNA"/>
</dbReference>
<keyword evidence="3" id="KW-1185">Reference proteome</keyword>
<gene>
    <name evidence="2" type="ORF">LRP50_10660</name>
</gene>
<keyword evidence="1" id="KW-0812">Transmembrane</keyword>
<dbReference type="RefSeq" id="WP_274164439.1">
    <property type="nucleotide sequence ID" value="NZ_JAJUBC010000010.1"/>
</dbReference>
<name>A0ABT5R0Q8_9GAMM</name>
<protein>
    <submittedName>
        <fullName evidence="2">Uncharacterized protein</fullName>
    </submittedName>
</protein>
<organism evidence="2 3">
    <name type="scientific">Enterovibrio gelatinilyticus</name>
    <dbReference type="NCBI Taxonomy" id="2899819"/>
    <lineage>
        <taxon>Bacteria</taxon>
        <taxon>Pseudomonadati</taxon>
        <taxon>Pseudomonadota</taxon>
        <taxon>Gammaproteobacteria</taxon>
        <taxon>Vibrionales</taxon>
        <taxon>Vibrionaceae</taxon>
        <taxon>Enterovibrio</taxon>
    </lineage>
</organism>
<evidence type="ECO:0000256" key="1">
    <source>
        <dbReference type="SAM" id="Phobius"/>
    </source>
</evidence>
<evidence type="ECO:0000313" key="3">
    <source>
        <dbReference type="Proteomes" id="UP001149400"/>
    </source>
</evidence>
<feature type="transmembrane region" description="Helical" evidence="1">
    <location>
        <begin position="12"/>
        <end position="30"/>
    </location>
</feature>
<evidence type="ECO:0000313" key="2">
    <source>
        <dbReference type="EMBL" id="MDD1793589.1"/>
    </source>
</evidence>
<dbReference type="Proteomes" id="UP001149400">
    <property type="component" value="Unassembled WGS sequence"/>
</dbReference>
<comment type="caution">
    <text evidence="2">The sequence shown here is derived from an EMBL/GenBank/DDBJ whole genome shotgun (WGS) entry which is preliminary data.</text>
</comment>
<accession>A0ABT5R0Q8</accession>
<keyword evidence="1" id="KW-1133">Transmembrane helix</keyword>
<sequence>MAKPSRRTFNNFLIIGILFFFMMMHLPDYIRTKLAEGEQSQHVEQVLPEGVIALMPDDVSVLSLKFPTFTLTNGTPWQTDKRLDVSATELANRWLNLSGTEIDTETYNKLKPSLRSLATLVVDRDQHMEPLRLTYYQLPQFWLIQNWENRWLAVSVDQHYLFPFDSQNQ</sequence>
<proteinExistence type="predicted"/>